<dbReference type="GO" id="GO:0055085">
    <property type="term" value="P:transmembrane transport"/>
    <property type="evidence" value="ECO:0007669"/>
    <property type="project" value="InterPro"/>
</dbReference>
<dbReference type="Pfam" id="PF05569">
    <property type="entry name" value="Peptidase_M56"/>
    <property type="match status" value="1"/>
</dbReference>
<feature type="transmembrane region" description="Helical" evidence="2">
    <location>
        <begin position="34"/>
        <end position="51"/>
    </location>
</feature>
<feature type="coiled-coil region" evidence="1">
    <location>
        <begin position="604"/>
        <end position="653"/>
    </location>
</feature>
<feature type="transmembrane region" description="Helical" evidence="2">
    <location>
        <begin position="271"/>
        <end position="288"/>
    </location>
</feature>
<evidence type="ECO:0000256" key="2">
    <source>
        <dbReference type="SAM" id="Phobius"/>
    </source>
</evidence>
<dbReference type="Pfam" id="PF03544">
    <property type="entry name" value="TonB_C"/>
    <property type="match status" value="2"/>
</dbReference>
<dbReference type="AlphaFoldDB" id="A0A7K1GD48"/>
<accession>A0A7K1GD48</accession>
<keyword evidence="6" id="KW-1185">Reference proteome</keyword>
<evidence type="ECO:0000313" key="6">
    <source>
        <dbReference type="Proteomes" id="UP000447545"/>
    </source>
</evidence>
<dbReference type="InterPro" id="IPR008756">
    <property type="entry name" value="Peptidase_M56"/>
</dbReference>
<dbReference type="InterPro" id="IPR037682">
    <property type="entry name" value="TonB_C"/>
</dbReference>
<evidence type="ECO:0008006" key="7">
    <source>
        <dbReference type="Google" id="ProtNLM"/>
    </source>
</evidence>
<feature type="domain" description="Peptidase M56" evidence="4">
    <location>
        <begin position="159"/>
        <end position="261"/>
    </location>
</feature>
<dbReference type="InterPro" id="IPR051045">
    <property type="entry name" value="TonB-dependent_transducer"/>
</dbReference>
<dbReference type="PANTHER" id="PTHR33446:SF2">
    <property type="entry name" value="PROTEIN TONB"/>
    <property type="match status" value="1"/>
</dbReference>
<protein>
    <recommendedName>
        <fullName evidence="7">Signal transducer regulating beta-lactamase production, contains metallopeptidase domain</fullName>
    </recommendedName>
</protein>
<evidence type="ECO:0000313" key="5">
    <source>
        <dbReference type="EMBL" id="MTE26354.1"/>
    </source>
</evidence>
<dbReference type="SUPFAM" id="SSF74653">
    <property type="entry name" value="TolA/TonB C-terminal domain"/>
    <property type="match status" value="2"/>
</dbReference>
<dbReference type="GO" id="GO:0031992">
    <property type="term" value="F:energy transducer activity"/>
    <property type="evidence" value="ECO:0007669"/>
    <property type="project" value="TreeGrafter"/>
</dbReference>
<dbReference type="CDD" id="cd07341">
    <property type="entry name" value="M56_BlaR1_MecR1_like"/>
    <property type="match status" value="1"/>
</dbReference>
<dbReference type="GO" id="GO:0098797">
    <property type="term" value="C:plasma membrane protein complex"/>
    <property type="evidence" value="ECO:0007669"/>
    <property type="project" value="TreeGrafter"/>
</dbReference>
<sequence length="814" mass="94441">MLYTIFQIIAFQALFLLVYDLFLKRETFFNYNRAYLLLTAIVSFVLPFLKFPELKKMTTQNVVIQLPEVFIGTKASPISEIQIAETAGKIMEQPKTPIWQYVFWIGLIIATLVFVYKIVKLYWLKENSPKRWQGNILVVRLIKSSAAFSFFNTVFLGEKIPDSEKTTIYKHELVHVEELHTLDLLFFELLRIVFWFNPLIYIYQNRIKELHEFIADAKAVKQNGKAEYYQSLLNQMFDTNNVSFTNTFFKKSLIKKRIAMLQKSKSRQLNLIKYALLIPLVFGMLIYTSTEVRAQEKTETKNEANQELTDEQLIQSYYDEILKMKEEGISVVEISDYTGFTIKNSDVYIRSKENYLKSIAFMQHMADALIKRKSEDGTLTDKDYETAKNMTLNKHQSYKEYREWKKTDEAKKLWESNAKDGELRFVVNDFKNKTAKEQKRFDELLGKLHDDDNFYKLTVCEMVGVSKIELYDNSDEDTKEIEVVEENIEVPFLVIEEVPTLPKCLDLTNNKERKYCLSDFVNKHVNKNFNTDLAHGLPPGRKRVFVQFKIDKEGKVKDIIARGPSEALEVEAKRVIGMLPQFIPGRQKGKLVTVPYSLPIVFEVKDDAKRLNELIQERDNLLQNANADKNPVIIQLNQQINALKTKLKDTLDSFRAKNYDKFIERLETKAQRDSVEFIPSEYKKTKPENETEPWTTVEVAPVHPNCNPISSESDSKECTTSAINKHIGKNFNMNFAKSLNLTAGKKRIFVQFKIDKEGLISNIIARGPHPKLEEEAVRVLKLLPQFTPGKKDGETVDVAYSIPIIFQIVNTKND</sequence>
<feature type="transmembrane region" description="Helical" evidence="2">
    <location>
        <begin position="98"/>
        <end position="116"/>
    </location>
</feature>
<organism evidence="5 6">
    <name type="scientific">Winogradskyella ouciana</name>
    <dbReference type="NCBI Taxonomy" id="2608631"/>
    <lineage>
        <taxon>Bacteria</taxon>
        <taxon>Pseudomonadati</taxon>
        <taxon>Bacteroidota</taxon>
        <taxon>Flavobacteriia</taxon>
        <taxon>Flavobacteriales</taxon>
        <taxon>Flavobacteriaceae</taxon>
        <taxon>Winogradskyella</taxon>
    </lineage>
</organism>
<keyword evidence="1" id="KW-0175">Coiled coil</keyword>
<keyword evidence="2" id="KW-0812">Transmembrane</keyword>
<evidence type="ECO:0000256" key="1">
    <source>
        <dbReference type="SAM" id="Coils"/>
    </source>
</evidence>
<evidence type="ECO:0000259" key="3">
    <source>
        <dbReference type="Pfam" id="PF03544"/>
    </source>
</evidence>
<dbReference type="EMBL" id="WJYA01000004">
    <property type="protein sequence ID" value="MTE26354.1"/>
    <property type="molecule type" value="Genomic_DNA"/>
</dbReference>
<dbReference type="Proteomes" id="UP000447545">
    <property type="component" value="Unassembled WGS sequence"/>
</dbReference>
<keyword evidence="2" id="KW-0472">Membrane</keyword>
<dbReference type="PANTHER" id="PTHR33446">
    <property type="entry name" value="PROTEIN TONB-RELATED"/>
    <property type="match status" value="1"/>
</dbReference>
<feature type="transmembrane region" description="Helical" evidence="2">
    <location>
        <begin position="6"/>
        <end position="22"/>
    </location>
</feature>
<dbReference type="Gene3D" id="3.30.1150.10">
    <property type="match status" value="2"/>
</dbReference>
<gene>
    <name evidence="5" type="ORF">F1003_05345</name>
</gene>
<reference evidence="5 6" key="1">
    <citation type="submission" date="2019-11" db="EMBL/GenBank/DDBJ databases">
        <title>Winogradskyella ouciana sp. nov., isolated from the hadal seawater of the Mariana Trench.</title>
        <authorList>
            <person name="Liu R."/>
        </authorList>
    </citation>
    <scope>NUCLEOTIDE SEQUENCE [LARGE SCALE GENOMIC DNA]</scope>
    <source>
        <strain evidence="5 6">ZXX205</strain>
    </source>
</reference>
<evidence type="ECO:0000259" key="4">
    <source>
        <dbReference type="Pfam" id="PF05569"/>
    </source>
</evidence>
<proteinExistence type="predicted"/>
<feature type="domain" description="TonB C-terminal" evidence="3">
    <location>
        <begin position="543"/>
        <end position="603"/>
    </location>
</feature>
<feature type="domain" description="TonB C-terminal" evidence="3">
    <location>
        <begin position="748"/>
        <end position="807"/>
    </location>
</feature>
<name>A0A7K1GD48_9FLAO</name>
<comment type="caution">
    <text evidence="5">The sequence shown here is derived from an EMBL/GenBank/DDBJ whole genome shotgun (WGS) entry which is preliminary data.</text>
</comment>
<keyword evidence="2" id="KW-1133">Transmembrane helix</keyword>